<evidence type="ECO:0000256" key="7">
    <source>
        <dbReference type="ARBA" id="ARBA00022741"/>
    </source>
</evidence>
<dbReference type="PANTHER" id="PTHR10890:SF3">
    <property type="entry name" value="CYSTEINE--TRNA LIGASE, CYTOPLASMIC"/>
    <property type="match status" value="1"/>
</dbReference>
<comment type="catalytic activity">
    <reaction evidence="12">
        <text>tRNA(Cys) + L-cysteine + ATP = L-cysteinyl-tRNA(Cys) + AMP + diphosphate</text>
        <dbReference type="Rhea" id="RHEA:17773"/>
        <dbReference type="Rhea" id="RHEA-COMP:9661"/>
        <dbReference type="Rhea" id="RHEA-COMP:9679"/>
        <dbReference type="ChEBI" id="CHEBI:30616"/>
        <dbReference type="ChEBI" id="CHEBI:33019"/>
        <dbReference type="ChEBI" id="CHEBI:35235"/>
        <dbReference type="ChEBI" id="CHEBI:78442"/>
        <dbReference type="ChEBI" id="CHEBI:78517"/>
        <dbReference type="ChEBI" id="CHEBI:456215"/>
        <dbReference type="EC" id="6.1.1.16"/>
    </reaction>
</comment>
<dbReference type="PRINTS" id="PR00983">
    <property type="entry name" value="TRNASYNTHCYS"/>
</dbReference>
<comment type="similarity">
    <text evidence="2 12">Belongs to the class-I aminoacyl-tRNA synthetase family.</text>
</comment>
<feature type="binding site" evidence="12">
    <location>
        <position position="239"/>
    </location>
    <ligand>
        <name>Zn(2+)</name>
        <dbReference type="ChEBI" id="CHEBI:29105"/>
    </ligand>
</feature>
<dbReference type="NCBIfam" id="TIGR00435">
    <property type="entry name" value="cysS"/>
    <property type="match status" value="1"/>
</dbReference>
<feature type="binding site" evidence="12">
    <location>
        <position position="243"/>
    </location>
    <ligand>
        <name>Zn(2+)</name>
        <dbReference type="ChEBI" id="CHEBI:29105"/>
    </ligand>
</feature>
<dbReference type="InterPro" id="IPR015273">
    <property type="entry name" value="Cys-tRNA-synt_Ia_DALR"/>
</dbReference>
<evidence type="ECO:0000256" key="4">
    <source>
        <dbReference type="ARBA" id="ARBA00022490"/>
    </source>
</evidence>
<feature type="short sequence motif" description="'HIGH' region" evidence="12">
    <location>
        <begin position="34"/>
        <end position="44"/>
    </location>
</feature>
<protein>
    <recommendedName>
        <fullName evidence="12">Cysteine--tRNA ligase</fullName>
        <ecNumber evidence="12">6.1.1.16</ecNumber>
    </recommendedName>
    <alternativeName>
        <fullName evidence="12">Cysteinyl-tRNA synthetase</fullName>
        <shortName evidence="12">CysRS</shortName>
    </alternativeName>
</protein>
<evidence type="ECO:0000256" key="9">
    <source>
        <dbReference type="ARBA" id="ARBA00022840"/>
    </source>
</evidence>
<dbReference type="Pfam" id="PF01406">
    <property type="entry name" value="tRNA-synt_1e"/>
    <property type="match status" value="1"/>
</dbReference>
<comment type="subunit">
    <text evidence="3 12">Monomer.</text>
</comment>
<proteinExistence type="inferred from homology"/>
<dbReference type="SUPFAM" id="SSF52374">
    <property type="entry name" value="Nucleotidylyl transferase"/>
    <property type="match status" value="1"/>
</dbReference>
<dbReference type="RefSeq" id="WP_279965283.1">
    <property type="nucleotide sequence ID" value="NZ_CP122537.1"/>
</dbReference>
<keyword evidence="6 12" id="KW-0479">Metal-binding</keyword>
<dbReference type="SMART" id="SM00840">
    <property type="entry name" value="DALR_2"/>
    <property type="match status" value="1"/>
</dbReference>
<organism evidence="14 15">
    <name type="scientific">Jannaschia ovalis</name>
    <dbReference type="NCBI Taxonomy" id="3038773"/>
    <lineage>
        <taxon>Bacteria</taxon>
        <taxon>Pseudomonadati</taxon>
        <taxon>Pseudomonadota</taxon>
        <taxon>Alphaproteobacteria</taxon>
        <taxon>Rhodobacterales</taxon>
        <taxon>Roseobacteraceae</taxon>
        <taxon>Jannaschia</taxon>
    </lineage>
</organism>
<gene>
    <name evidence="12 14" type="primary">cysS</name>
    <name evidence="14" type="ORF">P8627_16175</name>
</gene>
<evidence type="ECO:0000256" key="3">
    <source>
        <dbReference type="ARBA" id="ARBA00011245"/>
    </source>
</evidence>
<feature type="binding site" evidence="12">
    <location>
        <position position="32"/>
    </location>
    <ligand>
        <name>Zn(2+)</name>
        <dbReference type="ChEBI" id="CHEBI:29105"/>
    </ligand>
</feature>
<feature type="binding site" evidence="12">
    <location>
        <position position="214"/>
    </location>
    <ligand>
        <name>Zn(2+)</name>
        <dbReference type="ChEBI" id="CHEBI:29105"/>
    </ligand>
</feature>
<dbReference type="InterPro" id="IPR015803">
    <property type="entry name" value="Cys-tRNA-ligase"/>
</dbReference>
<accession>A0ABY8LB28</accession>
<dbReference type="Pfam" id="PF09190">
    <property type="entry name" value="DALR_2"/>
    <property type="match status" value="1"/>
</dbReference>
<dbReference type="Gene3D" id="1.20.120.1910">
    <property type="entry name" value="Cysteine-tRNA ligase, C-terminal anti-codon recognition domain"/>
    <property type="match status" value="1"/>
</dbReference>
<keyword evidence="11 12" id="KW-0030">Aminoacyl-tRNA synthetase</keyword>
<keyword evidence="9 12" id="KW-0067">ATP-binding</keyword>
<dbReference type="InterPro" id="IPR009080">
    <property type="entry name" value="tRNAsynth_Ia_anticodon-bd"/>
</dbReference>
<dbReference type="EMBL" id="CP122537">
    <property type="protein sequence ID" value="WGH78532.1"/>
    <property type="molecule type" value="Genomic_DNA"/>
</dbReference>
<keyword evidence="4 12" id="KW-0963">Cytoplasm</keyword>
<evidence type="ECO:0000256" key="6">
    <source>
        <dbReference type="ARBA" id="ARBA00022723"/>
    </source>
</evidence>
<evidence type="ECO:0000259" key="13">
    <source>
        <dbReference type="SMART" id="SM00840"/>
    </source>
</evidence>
<evidence type="ECO:0000256" key="10">
    <source>
        <dbReference type="ARBA" id="ARBA00022917"/>
    </source>
</evidence>
<dbReference type="CDD" id="cd00672">
    <property type="entry name" value="CysRS_core"/>
    <property type="match status" value="1"/>
</dbReference>
<evidence type="ECO:0000256" key="1">
    <source>
        <dbReference type="ARBA" id="ARBA00004496"/>
    </source>
</evidence>
<dbReference type="PANTHER" id="PTHR10890">
    <property type="entry name" value="CYSTEINYL-TRNA SYNTHETASE"/>
    <property type="match status" value="1"/>
</dbReference>
<feature type="domain" description="Cysteinyl-tRNA synthetase class Ia DALR" evidence="13">
    <location>
        <begin position="339"/>
        <end position="387"/>
    </location>
</feature>
<dbReference type="Proteomes" id="UP001243420">
    <property type="component" value="Chromosome"/>
</dbReference>
<dbReference type="EC" id="6.1.1.16" evidence="12"/>
<evidence type="ECO:0000256" key="12">
    <source>
        <dbReference type="HAMAP-Rule" id="MF_00041"/>
    </source>
</evidence>
<evidence type="ECO:0000256" key="11">
    <source>
        <dbReference type="ARBA" id="ARBA00023146"/>
    </source>
</evidence>
<dbReference type="SUPFAM" id="SSF47323">
    <property type="entry name" value="Anticodon-binding domain of a subclass of class I aminoacyl-tRNA synthetases"/>
    <property type="match status" value="1"/>
</dbReference>
<keyword evidence="15" id="KW-1185">Reference proteome</keyword>
<dbReference type="InterPro" id="IPR024909">
    <property type="entry name" value="Cys-tRNA/MSH_ligase"/>
</dbReference>
<dbReference type="InterPro" id="IPR014729">
    <property type="entry name" value="Rossmann-like_a/b/a_fold"/>
</dbReference>
<evidence type="ECO:0000256" key="5">
    <source>
        <dbReference type="ARBA" id="ARBA00022598"/>
    </source>
</evidence>
<name>A0ABY8LB28_9RHOB</name>
<keyword evidence="7 12" id="KW-0547">Nucleotide-binding</keyword>
<dbReference type="GO" id="GO:0004817">
    <property type="term" value="F:cysteine-tRNA ligase activity"/>
    <property type="evidence" value="ECO:0007669"/>
    <property type="project" value="UniProtKB-EC"/>
</dbReference>
<dbReference type="InterPro" id="IPR032678">
    <property type="entry name" value="tRNA-synt_1_cat_dom"/>
</dbReference>
<reference evidence="14 15" key="1">
    <citation type="submission" date="2023-04" db="EMBL/GenBank/DDBJ databases">
        <title>Jannaschia ovalis sp. nov., a marine bacterium isolated from sea tidal flat.</title>
        <authorList>
            <person name="Kwon D.Y."/>
            <person name="Kim J.-J."/>
        </authorList>
    </citation>
    <scope>NUCLEOTIDE SEQUENCE [LARGE SCALE GENOMIC DNA]</scope>
    <source>
        <strain evidence="14 15">GRR-S6-38</strain>
    </source>
</reference>
<evidence type="ECO:0000313" key="14">
    <source>
        <dbReference type="EMBL" id="WGH78532.1"/>
    </source>
</evidence>
<keyword evidence="10 12" id="KW-0648">Protein biosynthesis</keyword>
<keyword evidence="5 12" id="KW-0436">Ligase</keyword>
<sequence length="522" mass="57489">MTRPTIRLRNSATRRIEPFAPIDPDNVRLYLCGPTVYDRAHLGNARNVILFDVLARLLRHDYGADHVTYARNVTDVDDKINARAAETGRSIREVTEETLGWFHDDMAALGNAAPDLEPRATEYIPQMIAMIEELIAKGHAYAADGHVLFAVDSFADYGALSGRSVDDMIAGARVEVAPFKRDPMDFVLWKPSDADQPGWDSPWGRGRPGWHIECSAMTRELLGPAFDIHGGGTDLMFPHHENELAQSCCADPDAGFARVWLHNEMLQVEGRKMSKSLGNFFTVRDLLDRGIPGEVIRFVFLGTHYSKPMDWTGEKAREAEATLRKWRAMAADGGAVHPEVLDALRDDLNAPGAIAVLHRLAKAGDGAGLRASAEMLGLLGDGMGGWLQQHLNDPDQEDVVRDIEKAISERNEARSRKDFVTADAIRAFLQAGGIALKDDGPNSSWSQSDKEEAFGWAKLYALACERRINFDVSLIQKLGGERRPSPVQFELGGDIRHAGVSGSMYPRFNPKLISLASVVAAV</sequence>
<feature type="binding site" evidence="12">
    <location>
        <position position="275"/>
    </location>
    <ligand>
        <name>ATP</name>
        <dbReference type="ChEBI" id="CHEBI:30616"/>
    </ligand>
</feature>
<evidence type="ECO:0000256" key="2">
    <source>
        <dbReference type="ARBA" id="ARBA00005594"/>
    </source>
</evidence>
<keyword evidence="8 12" id="KW-0862">Zinc</keyword>
<feature type="short sequence motif" description="'KMSKS' region" evidence="12">
    <location>
        <begin position="272"/>
        <end position="276"/>
    </location>
</feature>
<evidence type="ECO:0000256" key="8">
    <source>
        <dbReference type="ARBA" id="ARBA00022833"/>
    </source>
</evidence>
<evidence type="ECO:0000313" key="15">
    <source>
        <dbReference type="Proteomes" id="UP001243420"/>
    </source>
</evidence>
<dbReference type="Gene3D" id="3.40.50.620">
    <property type="entry name" value="HUPs"/>
    <property type="match status" value="1"/>
</dbReference>
<dbReference type="HAMAP" id="MF_00041">
    <property type="entry name" value="Cys_tRNA_synth"/>
    <property type="match status" value="1"/>
</dbReference>
<comment type="subcellular location">
    <subcellularLocation>
        <location evidence="1 12">Cytoplasm</location>
    </subcellularLocation>
</comment>
<comment type="cofactor">
    <cofactor evidence="12">
        <name>Zn(2+)</name>
        <dbReference type="ChEBI" id="CHEBI:29105"/>
    </cofactor>
    <text evidence="12">Binds 1 zinc ion per subunit.</text>
</comment>